<evidence type="ECO:0000256" key="2">
    <source>
        <dbReference type="ARBA" id="ARBA00022475"/>
    </source>
</evidence>
<dbReference type="PROSITE" id="PS51257">
    <property type="entry name" value="PROKAR_LIPOPROTEIN"/>
    <property type="match status" value="1"/>
</dbReference>
<keyword evidence="3 7" id="KW-0732">Signal</keyword>
<keyword evidence="2" id="KW-1003">Cell membrane</keyword>
<dbReference type="KEGG" id="slaa:EUU25_06740"/>
<evidence type="ECO:0000256" key="6">
    <source>
        <dbReference type="ARBA" id="ARBA00023288"/>
    </source>
</evidence>
<dbReference type="GO" id="GO:0009636">
    <property type="term" value="P:response to toxic substance"/>
    <property type="evidence" value="ECO:0007669"/>
    <property type="project" value="InterPro"/>
</dbReference>
<sequence>MRKLATVILLSASLLAAACNTVKGAGEDIESVGKKGEEIIN</sequence>
<evidence type="ECO:0000256" key="5">
    <source>
        <dbReference type="ARBA" id="ARBA00023139"/>
    </source>
</evidence>
<proteinExistence type="inferred from homology"/>
<dbReference type="EMBL" id="CP035733">
    <property type="protein sequence ID" value="QGY80342.1"/>
    <property type="molecule type" value="Genomic_DNA"/>
</dbReference>
<keyword evidence="9" id="KW-1185">Reference proteome</keyword>
<keyword evidence="6 8" id="KW-0449">Lipoprotein</keyword>
<keyword evidence="4" id="KW-0472">Membrane</keyword>
<evidence type="ECO:0000256" key="7">
    <source>
        <dbReference type="SAM" id="SignalP"/>
    </source>
</evidence>
<gene>
    <name evidence="8" type="ORF">EUU25_06740</name>
</gene>
<name>A0A6I6LCZ4_9SPHN</name>
<dbReference type="RefSeq" id="WP_158899478.1">
    <property type="nucleotide sequence ID" value="NZ_CP035733.1"/>
</dbReference>
<protein>
    <submittedName>
        <fullName evidence="8">Entericidin A/B family lipoprotein</fullName>
    </submittedName>
</protein>
<dbReference type="Proteomes" id="UP000428803">
    <property type="component" value="Chromosome"/>
</dbReference>
<dbReference type="AlphaFoldDB" id="A0A6I6LCZ4"/>
<dbReference type="Pfam" id="PF08085">
    <property type="entry name" value="Entericidin"/>
    <property type="match status" value="1"/>
</dbReference>
<evidence type="ECO:0000256" key="4">
    <source>
        <dbReference type="ARBA" id="ARBA00023136"/>
    </source>
</evidence>
<dbReference type="GO" id="GO:0016020">
    <property type="term" value="C:membrane"/>
    <property type="evidence" value="ECO:0007669"/>
    <property type="project" value="InterPro"/>
</dbReference>
<evidence type="ECO:0000256" key="1">
    <source>
        <dbReference type="ARBA" id="ARBA00010296"/>
    </source>
</evidence>
<organism evidence="8 9">
    <name type="scientific">Sphingorhabdus lacus</name>
    <dbReference type="NCBI Taxonomy" id="392610"/>
    <lineage>
        <taxon>Bacteria</taxon>
        <taxon>Pseudomonadati</taxon>
        <taxon>Pseudomonadota</taxon>
        <taxon>Alphaproteobacteria</taxon>
        <taxon>Sphingomonadales</taxon>
        <taxon>Sphingomonadaceae</taxon>
        <taxon>Sphingorhabdus</taxon>
    </lineage>
</organism>
<feature type="signal peptide" evidence="7">
    <location>
        <begin position="1"/>
        <end position="18"/>
    </location>
</feature>
<evidence type="ECO:0000256" key="3">
    <source>
        <dbReference type="ARBA" id="ARBA00022729"/>
    </source>
</evidence>
<comment type="similarity">
    <text evidence="1">Belongs to the EcnA/EcnB lipoprotein family.</text>
</comment>
<accession>A0A6I6LCZ4</accession>
<dbReference type="InterPro" id="IPR012556">
    <property type="entry name" value="Entericidin"/>
</dbReference>
<feature type="chain" id="PRO_5026163873" evidence="7">
    <location>
        <begin position="19"/>
        <end position="41"/>
    </location>
</feature>
<reference evidence="9" key="1">
    <citation type="submission" date="2019-01" db="EMBL/GenBank/DDBJ databases">
        <title>Sphingorhabdus lacus sp.nov., isolated from an oligotrophic freshwater lake.</title>
        <authorList>
            <person name="Park M."/>
        </authorList>
    </citation>
    <scope>NUCLEOTIDE SEQUENCE [LARGE SCALE GENOMIC DNA]</scope>
    <source>
        <strain evidence="9">IMCC1753</strain>
    </source>
</reference>
<keyword evidence="5" id="KW-0564">Palmitate</keyword>
<evidence type="ECO:0000313" key="9">
    <source>
        <dbReference type="Proteomes" id="UP000428803"/>
    </source>
</evidence>
<evidence type="ECO:0000313" key="8">
    <source>
        <dbReference type="EMBL" id="QGY80342.1"/>
    </source>
</evidence>